<dbReference type="EMBL" id="CP006731">
    <property type="protein sequence ID" value="AHB68432.1"/>
    <property type="molecule type" value="Genomic_DNA"/>
</dbReference>
<dbReference type="HOGENOM" id="CLU_854480_0_0_6"/>
<dbReference type="RefSeq" id="WP_007779896.1">
    <property type="nucleotide sequence ID" value="NC_023032.1"/>
</dbReference>
<protein>
    <submittedName>
        <fullName evidence="1">Uncharacterized protein</fullName>
    </submittedName>
</protein>
<organism evidence="1 2">
    <name type="scientific">Cronobacter malonaticus</name>
    <dbReference type="NCBI Taxonomy" id="413503"/>
    <lineage>
        <taxon>Bacteria</taxon>
        <taxon>Pseudomonadati</taxon>
        <taxon>Pseudomonadota</taxon>
        <taxon>Gammaproteobacteria</taxon>
        <taxon>Enterobacterales</taxon>
        <taxon>Enterobacteriaceae</taxon>
        <taxon>Cronobacter</taxon>
    </lineage>
</organism>
<dbReference type="AlphaFoldDB" id="V5TU05"/>
<sequence length="325" mass="37327">MKELQYAVDNIDSIKKIEIKTSQGNFDISFLLDYTFKGKALINIEVIESDKPSFLEEYIDDYKSILEPVIVANNQFSICIKGVTGEEFTFGDQQELHGPTYRIGVYLYKDVPHTGEEVNSSSKKELLERASIINIHVIARSLSCNPYHSSKKDNKAVRYFGGLSELGFMLTDIKLLESFLKDKIHNNDLIEEFTTTELANEIFNEGLMVLSWGNTPWVYYILSCHESNIQSPFIGYETPYNGKYYLKEAIKEVSVIPGHALRNWDELIKNEWPKININEKGDLLSLKLYVKNALSQHDTNYPIPTFLIVREEKTPVTEPLLESYL</sequence>
<name>V5TU05_9ENTR</name>
<accession>V5TU05</accession>
<dbReference type="KEGG" id="csi:P262_00104"/>
<evidence type="ECO:0000313" key="1">
    <source>
        <dbReference type="EMBL" id="AHB68432.1"/>
    </source>
</evidence>
<gene>
    <name evidence="1" type="ORF">P262_00104</name>
</gene>
<proteinExistence type="predicted"/>
<reference evidence="1 2" key="1">
    <citation type="journal article" date="2014" name="Genome Announc.">
        <title>Complete Genome Sequence of Cronobacter sakazakii Strain CMCC 45402.</title>
        <authorList>
            <person name="Zhao Z."/>
            <person name="Wang L."/>
            <person name="Wang B."/>
            <person name="Liang H."/>
            <person name="Ye Q."/>
            <person name="Zeng M."/>
        </authorList>
    </citation>
    <scope>NUCLEOTIDE SEQUENCE [LARGE SCALE GENOMIC DNA]</scope>
    <source>
        <strain evidence="2">45402</strain>
    </source>
</reference>
<dbReference type="Proteomes" id="UP000018545">
    <property type="component" value="Chromosome"/>
</dbReference>
<dbReference type="PATRIC" id="fig|1401659.3.peg.62"/>
<evidence type="ECO:0000313" key="2">
    <source>
        <dbReference type="Proteomes" id="UP000018545"/>
    </source>
</evidence>
<dbReference type="GeneID" id="45717566"/>